<dbReference type="InterPro" id="IPR006311">
    <property type="entry name" value="TAT_signal"/>
</dbReference>
<keyword evidence="2 4" id="KW-0378">Hydrolase</keyword>
<feature type="signal peptide" evidence="4">
    <location>
        <begin position="1"/>
        <end position="21"/>
    </location>
</feature>
<dbReference type="InterPro" id="IPR019826">
    <property type="entry name" value="Carboxylesterase_B_AS"/>
</dbReference>
<dbReference type="InterPro" id="IPR019819">
    <property type="entry name" value="Carboxylesterase_B_CS"/>
</dbReference>
<dbReference type="SUPFAM" id="SSF53474">
    <property type="entry name" value="alpha/beta-Hydrolases"/>
    <property type="match status" value="1"/>
</dbReference>
<dbReference type="RefSeq" id="WP_185684171.1">
    <property type="nucleotide sequence ID" value="NZ_JACLAU010000026.1"/>
</dbReference>
<dbReference type="PROSITE" id="PS00122">
    <property type="entry name" value="CARBOXYLESTERASE_B_1"/>
    <property type="match status" value="1"/>
</dbReference>
<dbReference type="EMBL" id="JACLAU010000026">
    <property type="protein sequence ID" value="MBC2652779.1"/>
    <property type="molecule type" value="Genomic_DNA"/>
</dbReference>
<dbReference type="Proteomes" id="UP000520156">
    <property type="component" value="Unassembled WGS sequence"/>
</dbReference>
<reference evidence="6 7" key="1">
    <citation type="submission" date="2020-08" db="EMBL/GenBank/DDBJ databases">
        <title>The genome sequence of Novosphingobium flavum 4Y4.</title>
        <authorList>
            <person name="Liu Y."/>
        </authorList>
    </citation>
    <scope>NUCLEOTIDE SEQUENCE [LARGE SCALE GENOMIC DNA]</scope>
    <source>
        <strain evidence="6 7">4Y4</strain>
    </source>
</reference>
<evidence type="ECO:0000256" key="1">
    <source>
        <dbReference type="ARBA" id="ARBA00005964"/>
    </source>
</evidence>
<dbReference type="Gene3D" id="3.40.50.1820">
    <property type="entry name" value="alpha/beta hydrolase"/>
    <property type="match status" value="1"/>
</dbReference>
<evidence type="ECO:0000313" key="7">
    <source>
        <dbReference type="Proteomes" id="UP000520156"/>
    </source>
</evidence>
<dbReference type="GO" id="GO:0004104">
    <property type="term" value="F:cholinesterase activity"/>
    <property type="evidence" value="ECO:0007669"/>
    <property type="project" value="InterPro"/>
</dbReference>
<dbReference type="InterPro" id="IPR002018">
    <property type="entry name" value="CarbesteraseB"/>
</dbReference>
<dbReference type="PROSITE" id="PS51318">
    <property type="entry name" value="TAT"/>
    <property type="match status" value="1"/>
</dbReference>
<sequence>MIDLHLTRRALVAAMGATAMATNAPLLAKAAGGSKGLEVQTAQGRLRGKHEGKTKAFLGVPYAAPPVGPLRFRAPQPPKSWRGVRDAVTYGPPSIQNNRDHKAWVDPLPGSEDCLYLNVWVPDGKSPNKPVMVWFHGGGYESGSGGLPLYNGAALADHGDVVVVTVNHRLSLMGYLWLGDVDPSYASDSTPGQQDLVASLKWVRDNIAAFGGDPNNVTIFGESGGGGKVSALLATPSAKGLFHKAIVQSGSQQKVYTRAEASEITKIALSAVDLKTPTAAALSALPNSALWTMMLAVGKLPGLAFQPVVDGAFMPHQTWQDAAPPESLAVPMMIGVNADESVAFLPDMRKEPKDDAEMRARFAGSMGGKAFTDEEWGRVIQRYRALLPNASRLDLLVAMSSDFWMRSSAQNQAEKKVKQGGAPVFVYEFGWKTPCFGGSWSLHGIEIPFVFGNLDYGVAWDGEDSEASRAAADPKRDRFRLAAQTMSAWAAFAHSGNPSTPEIPWPAFDLQRRATLVLDREIKVVDDLHHDRRVFAQTFQSAW</sequence>
<dbReference type="InterPro" id="IPR000997">
    <property type="entry name" value="Cholinesterase"/>
</dbReference>
<keyword evidence="4" id="KW-0732">Signal</keyword>
<comment type="caution">
    <text evidence="6">The sequence shown here is derived from an EMBL/GenBank/DDBJ whole genome shotgun (WGS) entry which is preliminary data.</text>
</comment>
<evidence type="ECO:0000313" key="6">
    <source>
        <dbReference type="EMBL" id="MBC2652779.1"/>
    </source>
</evidence>
<organism evidence="6 7">
    <name type="scientific">Novosphingobium aerophilum</name>
    <dbReference type="NCBI Taxonomy" id="2839843"/>
    <lineage>
        <taxon>Bacteria</taxon>
        <taxon>Pseudomonadati</taxon>
        <taxon>Pseudomonadota</taxon>
        <taxon>Alphaproteobacteria</taxon>
        <taxon>Sphingomonadales</taxon>
        <taxon>Sphingomonadaceae</taxon>
        <taxon>Novosphingobium</taxon>
    </lineage>
</organism>
<dbReference type="Pfam" id="PF00135">
    <property type="entry name" value="COesterase"/>
    <property type="match status" value="1"/>
</dbReference>
<feature type="active site" description="Acyl-ester intermediate" evidence="3">
    <location>
        <position position="223"/>
    </location>
</feature>
<evidence type="ECO:0000256" key="3">
    <source>
        <dbReference type="PIRSR" id="PIRSR600997-1"/>
    </source>
</evidence>
<gene>
    <name evidence="6" type="ORF">H7F49_13840</name>
</gene>
<name>A0A7X1F9Q9_9SPHN</name>
<dbReference type="AlphaFoldDB" id="A0A7X1F9Q9"/>
<feature type="chain" id="PRO_5031600963" description="Carboxylic ester hydrolase" evidence="4">
    <location>
        <begin position="22"/>
        <end position="543"/>
    </location>
</feature>
<proteinExistence type="inferred from homology"/>
<keyword evidence="7" id="KW-1185">Reference proteome</keyword>
<dbReference type="EC" id="3.1.1.-" evidence="4"/>
<dbReference type="InterPro" id="IPR029058">
    <property type="entry name" value="AB_hydrolase_fold"/>
</dbReference>
<dbReference type="PANTHER" id="PTHR11559">
    <property type="entry name" value="CARBOXYLESTERASE"/>
    <property type="match status" value="1"/>
</dbReference>
<dbReference type="PROSITE" id="PS00941">
    <property type="entry name" value="CARBOXYLESTERASE_B_2"/>
    <property type="match status" value="1"/>
</dbReference>
<evidence type="ECO:0000256" key="4">
    <source>
        <dbReference type="RuleBase" id="RU361235"/>
    </source>
</evidence>
<dbReference type="PRINTS" id="PR00878">
    <property type="entry name" value="CHOLNESTRASE"/>
</dbReference>
<accession>A0A7X1F9Q9</accession>
<feature type="active site" description="Charge relay system" evidence="3">
    <location>
        <position position="443"/>
    </location>
</feature>
<evidence type="ECO:0000259" key="5">
    <source>
        <dbReference type="Pfam" id="PF00135"/>
    </source>
</evidence>
<evidence type="ECO:0000256" key="2">
    <source>
        <dbReference type="ARBA" id="ARBA00022801"/>
    </source>
</evidence>
<dbReference type="InterPro" id="IPR050309">
    <property type="entry name" value="Type-B_Carboxylest/Lipase"/>
</dbReference>
<comment type="similarity">
    <text evidence="1 4">Belongs to the type-B carboxylesterase/lipase family.</text>
</comment>
<feature type="domain" description="Carboxylesterase type B" evidence="5">
    <location>
        <begin position="38"/>
        <end position="523"/>
    </location>
</feature>
<feature type="active site" description="Charge relay system" evidence="3">
    <location>
        <position position="340"/>
    </location>
</feature>
<protein>
    <recommendedName>
        <fullName evidence="4">Carboxylic ester hydrolase</fullName>
        <ecNumber evidence="4">3.1.1.-</ecNumber>
    </recommendedName>
</protein>